<dbReference type="PANTHER" id="PTHR44329">
    <property type="entry name" value="SERINE/THREONINE-PROTEIN KINASE TNNI3K-RELATED"/>
    <property type="match status" value="1"/>
</dbReference>
<reference evidence="2 3" key="1">
    <citation type="submission" date="2019-02" db="EMBL/GenBank/DDBJ databases">
        <title>Genome sequencing of the rare red list fungi Antrodiella citrinella (Flaviporus citrinellus).</title>
        <authorList>
            <person name="Buettner E."/>
            <person name="Kellner H."/>
        </authorList>
    </citation>
    <scope>NUCLEOTIDE SEQUENCE [LARGE SCALE GENOMIC DNA]</scope>
    <source>
        <strain evidence="2 3">DSM 108506</strain>
    </source>
</reference>
<organism evidence="2 3">
    <name type="scientific">Antrodiella citrinella</name>
    <dbReference type="NCBI Taxonomy" id="2447956"/>
    <lineage>
        <taxon>Eukaryota</taxon>
        <taxon>Fungi</taxon>
        <taxon>Dikarya</taxon>
        <taxon>Basidiomycota</taxon>
        <taxon>Agaricomycotina</taxon>
        <taxon>Agaricomycetes</taxon>
        <taxon>Polyporales</taxon>
        <taxon>Steccherinaceae</taxon>
        <taxon>Antrodiella</taxon>
    </lineage>
</organism>
<gene>
    <name evidence="2" type="ORF">EUX98_g7051</name>
</gene>
<evidence type="ECO:0000313" key="3">
    <source>
        <dbReference type="Proteomes" id="UP000308730"/>
    </source>
</evidence>
<dbReference type="SUPFAM" id="SSF56112">
    <property type="entry name" value="Protein kinase-like (PK-like)"/>
    <property type="match status" value="1"/>
</dbReference>
<evidence type="ECO:0000313" key="2">
    <source>
        <dbReference type="EMBL" id="THH27129.1"/>
    </source>
</evidence>
<dbReference type="EMBL" id="SGPM01000277">
    <property type="protein sequence ID" value="THH27129.1"/>
    <property type="molecule type" value="Genomic_DNA"/>
</dbReference>
<protein>
    <recommendedName>
        <fullName evidence="1">Protein kinase domain-containing protein</fullName>
    </recommendedName>
</protein>
<proteinExistence type="predicted"/>
<dbReference type="Gene3D" id="1.10.510.10">
    <property type="entry name" value="Transferase(Phosphotransferase) domain 1"/>
    <property type="match status" value="1"/>
</dbReference>
<dbReference type="InterPro" id="IPR051681">
    <property type="entry name" value="Ser/Thr_Kinases-Pseudokinases"/>
</dbReference>
<feature type="domain" description="Protein kinase" evidence="1">
    <location>
        <begin position="99"/>
        <end position="380"/>
    </location>
</feature>
<dbReference type="AlphaFoldDB" id="A0A4S4MMS3"/>
<dbReference type="InterPro" id="IPR000719">
    <property type="entry name" value="Prot_kinase_dom"/>
</dbReference>
<dbReference type="PROSITE" id="PS50011">
    <property type="entry name" value="PROTEIN_KINASE_DOM"/>
    <property type="match status" value="1"/>
</dbReference>
<dbReference type="GO" id="GO:0005524">
    <property type="term" value="F:ATP binding"/>
    <property type="evidence" value="ECO:0007669"/>
    <property type="project" value="InterPro"/>
</dbReference>
<evidence type="ECO:0000259" key="1">
    <source>
        <dbReference type="PROSITE" id="PS50011"/>
    </source>
</evidence>
<accession>A0A4S4MMS3</accession>
<dbReference type="Proteomes" id="UP000308730">
    <property type="component" value="Unassembled WGS sequence"/>
</dbReference>
<dbReference type="Pfam" id="PF07714">
    <property type="entry name" value="PK_Tyr_Ser-Thr"/>
    <property type="match status" value="1"/>
</dbReference>
<keyword evidence="3" id="KW-1185">Reference proteome</keyword>
<dbReference type="OrthoDB" id="10261027at2759"/>
<dbReference type="GO" id="GO:0004674">
    <property type="term" value="F:protein serine/threonine kinase activity"/>
    <property type="evidence" value="ECO:0007669"/>
    <property type="project" value="TreeGrafter"/>
</dbReference>
<sequence length="745" mass="83202">MATYPLTTSHEVRRFILKAVNNANNNLPTEISSLVDSNARIVLDEMWRLLNSSALPTTGNGASPFAVYRTTLRKLTLKLALKLKHDMMPASLILTGVTRIDDEQHGGGSFADVFCGTYQRRKVALKKLRVYVMTPQSQKEELKKAFYRESLLWKNLLHKNIVPFLGVSEDVFKGTLCMVLPWFESGSLRHHLADIRNKGLKGDDELAVAIDTWLYQTTLGLEYLHEEGIVHGDLHAGNILINELGNACLTDFGMSLIASATGYNYGSIHGGGAIRWQAPELIDPEAFGLEGTRPTTQSDVFSIACTAIELYSGKPPFSGSDLTDVQVSNRYIKGERPSRPCLPGGQAMADQLWSVIRACWTQKRMDRIPVHEVVVRLAAIVRASSMEQLTASMSAVDIQDVDCSLNDVAAAYDGGKWNLQRVRNRAAEHWSDFSLFHADPDSDLILRKGSAFMAKLVVTHLRQLAGYWEDLENCKFVTDAHWHADSSRVTGFIWKWAYQIVHDTMHITEPRNESHVDLDILVRKAFVRAEDEIALFASRCPGGGRWVPTGREYRCDCCWFGPDKITTDGLNEVAKGLTNCNPRIVAAAKKLGTHLIRALALARCMITATPNLTSMTDDQSIEVLGFDSIMAAASLIVMLVKHVNEAANANEEFAFVRGGIGRDEYRQGGDFEQRYDHHNQLYHIFVRKRRVEGAEADEEKSNKQPAAGPANDLNLFDMFNDRVRPLSSYYLIGIGKLLAQQEETR</sequence>
<dbReference type="InterPro" id="IPR011009">
    <property type="entry name" value="Kinase-like_dom_sf"/>
</dbReference>
<name>A0A4S4MMS3_9APHY</name>
<comment type="caution">
    <text evidence="2">The sequence shown here is derived from an EMBL/GenBank/DDBJ whole genome shotgun (WGS) entry which is preliminary data.</text>
</comment>
<dbReference type="InterPro" id="IPR001245">
    <property type="entry name" value="Ser-Thr/Tyr_kinase_cat_dom"/>
</dbReference>